<feature type="compositionally biased region" description="Basic and acidic residues" evidence="1">
    <location>
        <begin position="20"/>
        <end position="31"/>
    </location>
</feature>
<organism evidence="2 3">
    <name type="scientific">Staphylotrichum longicolle</name>
    <dbReference type="NCBI Taxonomy" id="669026"/>
    <lineage>
        <taxon>Eukaryota</taxon>
        <taxon>Fungi</taxon>
        <taxon>Dikarya</taxon>
        <taxon>Ascomycota</taxon>
        <taxon>Pezizomycotina</taxon>
        <taxon>Sordariomycetes</taxon>
        <taxon>Sordariomycetidae</taxon>
        <taxon>Sordariales</taxon>
        <taxon>Chaetomiaceae</taxon>
        <taxon>Staphylotrichum</taxon>
    </lineage>
</organism>
<dbReference type="EMBL" id="JAHCVI010000004">
    <property type="protein sequence ID" value="KAG7285868.1"/>
    <property type="molecule type" value="Genomic_DNA"/>
</dbReference>
<gene>
    <name evidence="2" type="ORF">NEMBOFW57_008162</name>
</gene>
<accession>A0AAD4EQV4</accession>
<sequence length="378" mass="44039">MRNDALPALERLAGNSSLRDRALSRFDRDEPPPYVSSTEDEDENEFEIVPQLDPDINHLLDEPLDDRELNEAAWTLVTGTSAYHPGTRYNDEAEFERHRIEMWARRASNATREFFVQYGPERKGRAGRERINIIARRNIRRRWQKLGVWNPEWGIPDRKNDPQASDKTWDWKWPWQHGDAAAEWKRGDYWAMVRNPRHPITRALELRRGLRRSAHSPMPPRSHLKGDFSASQAESFIISRPWFMFKVEASEQRERRHRLSLEMSRRYNASKPPALKDRWEEREDWKPEWRDRSSGNTLIGWKWRHESPSPEPEDLSALEDLAALDLTPSEVDALEAIPPPSPPTPEPVYDPSARPGTGLLASGPLLPEPWGGDFYFGF</sequence>
<evidence type="ECO:0000256" key="1">
    <source>
        <dbReference type="SAM" id="MobiDB-lite"/>
    </source>
</evidence>
<comment type="caution">
    <text evidence="2">The sequence shown here is derived from an EMBL/GenBank/DDBJ whole genome shotgun (WGS) entry which is preliminary data.</text>
</comment>
<feature type="region of interest" description="Disordered" evidence="1">
    <location>
        <begin position="20"/>
        <end position="43"/>
    </location>
</feature>
<reference evidence="2" key="1">
    <citation type="submission" date="2023-02" db="EMBL/GenBank/DDBJ databases">
        <authorList>
            <person name="Palmer J.M."/>
        </authorList>
    </citation>
    <scope>NUCLEOTIDE SEQUENCE</scope>
    <source>
        <strain evidence="2">FW57</strain>
    </source>
</reference>
<evidence type="ECO:0000313" key="2">
    <source>
        <dbReference type="EMBL" id="KAG7285868.1"/>
    </source>
</evidence>
<feature type="region of interest" description="Disordered" evidence="1">
    <location>
        <begin position="333"/>
        <end position="364"/>
    </location>
</feature>
<feature type="compositionally biased region" description="Pro residues" evidence="1">
    <location>
        <begin position="337"/>
        <end position="348"/>
    </location>
</feature>
<dbReference type="Proteomes" id="UP001197093">
    <property type="component" value="Unassembled WGS sequence"/>
</dbReference>
<evidence type="ECO:0000313" key="3">
    <source>
        <dbReference type="Proteomes" id="UP001197093"/>
    </source>
</evidence>
<proteinExistence type="predicted"/>
<protein>
    <submittedName>
        <fullName evidence="2">Uncharacterized protein</fullName>
    </submittedName>
</protein>
<keyword evidence="3" id="KW-1185">Reference proteome</keyword>
<dbReference type="AlphaFoldDB" id="A0AAD4EQV4"/>
<name>A0AAD4EQV4_9PEZI</name>